<evidence type="ECO:0000256" key="1">
    <source>
        <dbReference type="SAM" id="MobiDB-lite"/>
    </source>
</evidence>
<evidence type="ECO:0000313" key="2">
    <source>
        <dbReference type="EMBL" id="KAK1289565.1"/>
    </source>
</evidence>
<gene>
    <name evidence="2" type="ORF">QJS10_CPB18g00754</name>
</gene>
<name>A0AAV9CL71_ACOCL</name>
<reference evidence="2" key="1">
    <citation type="journal article" date="2023" name="Nat. Commun.">
        <title>Diploid and tetraploid genomes of Acorus and the evolution of monocots.</title>
        <authorList>
            <person name="Ma L."/>
            <person name="Liu K.W."/>
            <person name="Li Z."/>
            <person name="Hsiao Y.Y."/>
            <person name="Qi Y."/>
            <person name="Fu T."/>
            <person name="Tang G.D."/>
            <person name="Zhang D."/>
            <person name="Sun W.H."/>
            <person name="Liu D.K."/>
            <person name="Li Y."/>
            <person name="Chen G.Z."/>
            <person name="Liu X.D."/>
            <person name="Liao X.Y."/>
            <person name="Jiang Y.T."/>
            <person name="Yu X."/>
            <person name="Hao Y."/>
            <person name="Huang J."/>
            <person name="Zhao X.W."/>
            <person name="Ke S."/>
            <person name="Chen Y.Y."/>
            <person name="Wu W.L."/>
            <person name="Hsu J.L."/>
            <person name="Lin Y.F."/>
            <person name="Huang M.D."/>
            <person name="Li C.Y."/>
            <person name="Huang L."/>
            <person name="Wang Z.W."/>
            <person name="Zhao X."/>
            <person name="Zhong W.Y."/>
            <person name="Peng D.H."/>
            <person name="Ahmad S."/>
            <person name="Lan S."/>
            <person name="Zhang J.S."/>
            <person name="Tsai W.C."/>
            <person name="Van de Peer Y."/>
            <person name="Liu Z.J."/>
        </authorList>
    </citation>
    <scope>NUCLEOTIDE SEQUENCE</scope>
    <source>
        <strain evidence="2">CP</strain>
    </source>
</reference>
<organism evidence="2 3">
    <name type="scientific">Acorus calamus</name>
    <name type="common">Sweet flag</name>
    <dbReference type="NCBI Taxonomy" id="4465"/>
    <lineage>
        <taxon>Eukaryota</taxon>
        <taxon>Viridiplantae</taxon>
        <taxon>Streptophyta</taxon>
        <taxon>Embryophyta</taxon>
        <taxon>Tracheophyta</taxon>
        <taxon>Spermatophyta</taxon>
        <taxon>Magnoliopsida</taxon>
        <taxon>Liliopsida</taxon>
        <taxon>Acoraceae</taxon>
        <taxon>Acorus</taxon>
    </lineage>
</organism>
<dbReference type="EMBL" id="JAUJYO010000018">
    <property type="protein sequence ID" value="KAK1289565.1"/>
    <property type="molecule type" value="Genomic_DNA"/>
</dbReference>
<reference evidence="2" key="2">
    <citation type="submission" date="2023-06" db="EMBL/GenBank/DDBJ databases">
        <authorList>
            <person name="Ma L."/>
            <person name="Liu K.-W."/>
            <person name="Li Z."/>
            <person name="Hsiao Y.-Y."/>
            <person name="Qi Y."/>
            <person name="Fu T."/>
            <person name="Tang G."/>
            <person name="Zhang D."/>
            <person name="Sun W.-H."/>
            <person name="Liu D.-K."/>
            <person name="Li Y."/>
            <person name="Chen G.-Z."/>
            <person name="Liu X.-D."/>
            <person name="Liao X.-Y."/>
            <person name="Jiang Y.-T."/>
            <person name="Yu X."/>
            <person name="Hao Y."/>
            <person name="Huang J."/>
            <person name="Zhao X.-W."/>
            <person name="Ke S."/>
            <person name="Chen Y.-Y."/>
            <person name="Wu W.-L."/>
            <person name="Hsu J.-L."/>
            <person name="Lin Y.-F."/>
            <person name="Huang M.-D."/>
            <person name="Li C.-Y."/>
            <person name="Huang L."/>
            <person name="Wang Z.-W."/>
            <person name="Zhao X."/>
            <person name="Zhong W.-Y."/>
            <person name="Peng D.-H."/>
            <person name="Ahmad S."/>
            <person name="Lan S."/>
            <person name="Zhang J.-S."/>
            <person name="Tsai W.-C."/>
            <person name="Van De Peer Y."/>
            <person name="Liu Z.-J."/>
        </authorList>
    </citation>
    <scope>NUCLEOTIDE SEQUENCE</scope>
    <source>
        <strain evidence="2">CP</strain>
        <tissue evidence="2">Leaves</tissue>
    </source>
</reference>
<comment type="caution">
    <text evidence="2">The sequence shown here is derived from an EMBL/GenBank/DDBJ whole genome shotgun (WGS) entry which is preliminary data.</text>
</comment>
<accession>A0AAV9CL71</accession>
<dbReference type="Proteomes" id="UP001180020">
    <property type="component" value="Unassembled WGS sequence"/>
</dbReference>
<protein>
    <submittedName>
        <fullName evidence="2">Uncharacterized protein</fullName>
    </submittedName>
</protein>
<keyword evidence="3" id="KW-1185">Reference proteome</keyword>
<evidence type="ECO:0000313" key="3">
    <source>
        <dbReference type="Proteomes" id="UP001180020"/>
    </source>
</evidence>
<sequence length="57" mass="6154">MGCAGWTATCTGGTSTDEELSPSDSFKFLRVGPRRFGGPKKRTTLFIEACLCNPRVV</sequence>
<proteinExistence type="predicted"/>
<feature type="region of interest" description="Disordered" evidence="1">
    <location>
        <begin position="1"/>
        <end position="22"/>
    </location>
</feature>
<dbReference type="AlphaFoldDB" id="A0AAV9CL71"/>
<feature type="compositionally biased region" description="Low complexity" evidence="1">
    <location>
        <begin position="1"/>
        <end position="14"/>
    </location>
</feature>